<proteinExistence type="predicted"/>
<sequence length="77" mass="8622">MTSGAVMVNAVGLANEAPEIPDNMGDCLQDIYYFATDNNDSRETSSSIWNSLLLEFEPTICDHHEIMPRCDGNRDLR</sequence>
<accession>A0A8C0W7J5</accession>
<protein>
    <submittedName>
        <fullName evidence="1">Uncharacterized protein</fullName>
    </submittedName>
</protein>
<evidence type="ECO:0000313" key="1">
    <source>
        <dbReference type="Ensembl" id="ENSCCNP00000007088.1"/>
    </source>
</evidence>
<dbReference type="InterPro" id="IPR029182">
    <property type="entry name" value="TOMM6"/>
</dbReference>
<dbReference type="GO" id="GO:0005742">
    <property type="term" value="C:mitochondrial outer membrane translocase complex"/>
    <property type="evidence" value="ECO:0007669"/>
    <property type="project" value="InterPro"/>
</dbReference>
<dbReference type="AlphaFoldDB" id="A0A8C0W7J5"/>
<dbReference type="Pfam" id="PF15184">
    <property type="entry name" value="TOM6p"/>
    <property type="match status" value="1"/>
</dbReference>
<dbReference type="Ensembl" id="ENSCCNT00000009406.1">
    <property type="protein sequence ID" value="ENSCCNP00000007088.1"/>
    <property type="gene ID" value="ENSCCNG00000007596.1"/>
</dbReference>
<organism evidence="1">
    <name type="scientific">Castor canadensis</name>
    <name type="common">American beaver</name>
    <dbReference type="NCBI Taxonomy" id="51338"/>
    <lineage>
        <taxon>Eukaryota</taxon>
        <taxon>Metazoa</taxon>
        <taxon>Chordata</taxon>
        <taxon>Craniata</taxon>
        <taxon>Vertebrata</taxon>
        <taxon>Euteleostomi</taxon>
        <taxon>Mammalia</taxon>
        <taxon>Eutheria</taxon>
        <taxon>Euarchontoglires</taxon>
        <taxon>Glires</taxon>
        <taxon>Rodentia</taxon>
        <taxon>Castorimorpha</taxon>
        <taxon>Castoridae</taxon>
        <taxon>Castor</taxon>
    </lineage>
</organism>
<reference evidence="1" key="1">
    <citation type="submission" date="2023-09" db="UniProtKB">
        <authorList>
            <consortium name="Ensembl"/>
        </authorList>
    </citation>
    <scope>IDENTIFICATION</scope>
</reference>
<name>A0A8C0W7J5_CASCN</name>